<accession>A0ABS4PK24</accession>
<keyword evidence="4" id="KW-1185">Reference proteome</keyword>
<proteinExistence type="predicted"/>
<keyword evidence="1" id="KW-0732">Signal</keyword>
<name>A0ABS4PK24_9PSEU</name>
<organism evidence="3 4">
    <name type="scientific">Amycolatopsis magusensis</name>
    <dbReference type="NCBI Taxonomy" id="882444"/>
    <lineage>
        <taxon>Bacteria</taxon>
        <taxon>Bacillati</taxon>
        <taxon>Actinomycetota</taxon>
        <taxon>Actinomycetes</taxon>
        <taxon>Pseudonocardiales</taxon>
        <taxon>Pseudonocardiaceae</taxon>
        <taxon>Amycolatopsis</taxon>
    </lineage>
</organism>
<dbReference type="SUPFAM" id="SSF63829">
    <property type="entry name" value="Calcium-dependent phosphotriesterase"/>
    <property type="match status" value="1"/>
</dbReference>
<evidence type="ECO:0000313" key="3">
    <source>
        <dbReference type="EMBL" id="MBP2179774.1"/>
    </source>
</evidence>
<evidence type="ECO:0000313" key="4">
    <source>
        <dbReference type="Proteomes" id="UP000741013"/>
    </source>
</evidence>
<feature type="signal peptide" evidence="1">
    <location>
        <begin position="1"/>
        <end position="25"/>
    </location>
</feature>
<dbReference type="RefSeq" id="WP_209663451.1">
    <property type="nucleotide sequence ID" value="NZ_JAGGMS010000001.1"/>
</dbReference>
<gene>
    <name evidence="3" type="ORF">JOM49_001300</name>
</gene>
<reference evidence="3 4" key="1">
    <citation type="submission" date="2021-03" db="EMBL/GenBank/DDBJ databases">
        <title>Sequencing the genomes of 1000 actinobacteria strains.</title>
        <authorList>
            <person name="Klenk H.-P."/>
        </authorList>
    </citation>
    <scope>NUCLEOTIDE SEQUENCE [LARGE SCALE GENOMIC DNA]</scope>
    <source>
        <strain evidence="3 4">DSM 45510</strain>
    </source>
</reference>
<evidence type="ECO:0000259" key="2">
    <source>
        <dbReference type="Pfam" id="PF13449"/>
    </source>
</evidence>
<comment type="caution">
    <text evidence="3">The sequence shown here is derived from an EMBL/GenBank/DDBJ whole genome shotgun (WGS) entry which is preliminary data.</text>
</comment>
<dbReference type="InterPro" id="IPR027372">
    <property type="entry name" value="Phytase-like_dom"/>
</dbReference>
<evidence type="ECO:0000256" key="1">
    <source>
        <dbReference type="SAM" id="SignalP"/>
    </source>
</evidence>
<feature type="domain" description="Phytase-like" evidence="2">
    <location>
        <begin position="46"/>
        <end position="324"/>
    </location>
</feature>
<dbReference type="EMBL" id="JAGGMS010000001">
    <property type="protein sequence ID" value="MBP2179774.1"/>
    <property type="molecule type" value="Genomic_DNA"/>
</dbReference>
<feature type="chain" id="PRO_5045363793" description="Phytase-like domain-containing protein" evidence="1">
    <location>
        <begin position="26"/>
        <end position="338"/>
    </location>
</feature>
<protein>
    <recommendedName>
        <fullName evidence="2">Phytase-like domain-containing protein</fullName>
    </recommendedName>
</protein>
<sequence>MFKRLFGTALTAVVSLALLTPAAHAGQHVRLLGERIVPHGLTFGGTTVGGLSGIDRDPRTGQYVLISDDRTNARFYTADIDLTGAIRFTGVHHLKQPDGTNYPPQGVDPEELRVDPWLGSYYWSQEGDRTPTVLLDPSVREARRDGGYVRDLPLPQEVKMHPESGPRQNYGPEGMTFAAHGALVVTAFEGPLLQDGPEATTERGAVSRILVQGRVGPVFAQYRYQQEPIFAQADPPGAFANNGVTSILHAEHNRFLVMERSFVTGVGNKVRVFEIDLTKPGRKKLVTDLSTLGLSTVDNVEGMTWGPRLPSGERTLLLVSDNNFAATQVTQVIALAVR</sequence>
<dbReference type="Proteomes" id="UP000741013">
    <property type="component" value="Unassembled WGS sequence"/>
</dbReference>
<dbReference type="Pfam" id="PF13449">
    <property type="entry name" value="Phytase-like"/>
    <property type="match status" value="1"/>
</dbReference>